<comment type="caution">
    <text evidence="6">The sequence shown here is derived from an EMBL/GenBank/DDBJ whole genome shotgun (WGS) entry which is preliminary data.</text>
</comment>
<dbReference type="CDD" id="cd03230">
    <property type="entry name" value="ABC_DR_subfamily_A"/>
    <property type="match status" value="1"/>
</dbReference>
<keyword evidence="7" id="KW-1185">Reference proteome</keyword>
<keyword evidence="4 6" id="KW-0067">ATP-binding</keyword>
<protein>
    <submittedName>
        <fullName evidence="6">ABC transporter ATP-binding protein</fullName>
    </submittedName>
</protein>
<dbReference type="InterPro" id="IPR027417">
    <property type="entry name" value="P-loop_NTPase"/>
</dbReference>
<dbReference type="RefSeq" id="WP_083930567.1">
    <property type="nucleotide sequence ID" value="NZ_BSOZ01000012.1"/>
</dbReference>
<dbReference type="PANTHER" id="PTHR42939:SF1">
    <property type="entry name" value="ABC TRANSPORTER ATP-BINDING PROTEIN ALBC-RELATED"/>
    <property type="match status" value="1"/>
</dbReference>
<dbReference type="SMART" id="SM00382">
    <property type="entry name" value="AAA"/>
    <property type="match status" value="1"/>
</dbReference>
<evidence type="ECO:0000256" key="1">
    <source>
        <dbReference type="ARBA" id="ARBA00022448"/>
    </source>
</evidence>
<reference evidence="7" key="1">
    <citation type="journal article" date="2019" name="Int. J. Syst. Evol. Microbiol.">
        <title>The Global Catalogue of Microorganisms (GCM) 10K type strain sequencing project: providing services to taxonomists for standard genome sequencing and annotation.</title>
        <authorList>
            <consortium name="The Broad Institute Genomics Platform"/>
            <consortium name="The Broad Institute Genome Sequencing Center for Infectious Disease"/>
            <person name="Wu L."/>
            <person name="Ma J."/>
        </authorList>
    </citation>
    <scope>NUCLEOTIDE SEQUENCE [LARGE SCALE GENOMIC DNA]</scope>
    <source>
        <strain evidence="7">NBRC 104970</strain>
    </source>
</reference>
<keyword evidence="2" id="KW-0472">Membrane</keyword>
<evidence type="ECO:0000256" key="2">
    <source>
        <dbReference type="ARBA" id="ARBA00022475"/>
    </source>
</evidence>
<evidence type="ECO:0000256" key="4">
    <source>
        <dbReference type="ARBA" id="ARBA00022840"/>
    </source>
</evidence>
<evidence type="ECO:0000313" key="7">
    <source>
        <dbReference type="Proteomes" id="UP001156836"/>
    </source>
</evidence>
<dbReference type="PROSITE" id="PS50893">
    <property type="entry name" value="ABC_TRANSPORTER_2"/>
    <property type="match status" value="1"/>
</dbReference>
<dbReference type="GO" id="GO:0005524">
    <property type="term" value="F:ATP binding"/>
    <property type="evidence" value="ECO:0007669"/>
    <property type="project" value="UniProtKB-KW"/>
</dbReference>
<keyword evidence="1" id="KW-0813">Transport</keyword>
<dbReference type="EMBL" id="BSOZ01000012">
    <property type="protein sequence ID" value="GLS04049.1"/>
    <property type="molecule type" value="Genomic_DNA"/>
</dbReference>
<dbReference type="Proteomes" id="UP001156836">
    <property type="component" value="Unassembled WGS sequence"/>
</dbReference>
<accession>A0ABQ6BQW4</accession>
<name>A0ABQ6BQW4_9NEIS</name>
<dbReference type="InterPro" id="IPR003439">
    <property type="entry name" value="ABC_transporter-like_ATP-bd"/>
</dbReference>
<dbReference type="Gene3D" id="3.40.50.300">
    <property type="entry name" value="P-loop containing nucleotide triphosphate hydrolases"/>
    <property type="match status" value="1"/>
</dbReference>
<dbReference type="SUPFAM" id="SSF52540">
    <property type="entry name" value="P-loop containing nucleoside triphosphate hydrolases"/>
    <property type="match status" value="1"/>
</dbReference>
<feature type="domain" description="ABC transporter" evidence="5">
    <location>
        <begin position="5"/>
        <end position="237"/>
    </location>
</feature>
<dbReference type="PANTHER" id="PTHR42939">
    <property type="entry name" value="ABC TRANSPORTER ATP-BINDING PROTEIN ALBC-RELATED"/>
    <property type="match status" value="1"/>
</dbReference>
<gene>
    <name evidence="6" type="ORF">GCM10007860_11950</name>
</gene>
<evidence type="ECO:0000256" key="3">
    <source>
        <dbReference type="ARBA" id="ARBA00022741"/>
    </source>
</evidence>
<evidence type="ECO:0000313" key="6">
    <source>
        <dbReference type="EMBL" id="GLS04049.1"/>
    </source>
</evidence>
<proteinExistence type="predicted"/>
<dbReference type="InterPro" id="IPR003593">
    <property type="entry name" value="AAA+_ATPase"/>
</dbReference>
<evidence type="ECO:0000259" key="5">
    <source>
        <dbReference type="PROSITE" id="PS50893"/>
    </source>
</evidence>
<sequence>MQAAISIYKLTKKFPRRGKDIVAVQELDLEVHSGEAFGFIGQNGAGKSTTIKILTGSIRASSGTAMLFGTATTEAKARLNVGYVPENPYLLDYLTPLETLEMGCKLHNQSGQGLKKKCMGWLERFGIAHVAHARIRSFSKGMTQRTALAHALAVNPRLLILDEPLSGLDPIGRKDVVDILMEYRKQGGTIFFSSHVLYDVERLADRFGLIHKGELKTVQSPHELLGDEQRFVVRTIGEQLVEGLEQDVGNRWFTEVGQVELWALLHKLEAAHHQVIEVKPSLNLESAFMKYVKADPISSATEG</sequence>
<dbReference type="Pfam" id="PF00005">
    <property type="entry name" value="ABC_tran"/>
    <property type="match status" value="1"/>
</dbReference>
<dbReference type="InterPro" id="IPR051782">
    <property type="entry name" value="ABC_Transporter_VariousFunc"/>
</dbReference>
<keyword evidence="2" id="KW-1003">Cell membrane</keyword>
<keyword evidence="3" id="KW-0547">Nucleotide-binding</keyword>
<organism evidence="6 7">
    <name type="scientific">Chitiniphilus shinanonensis</name>
    <dbReference type="NCBI Taxonomy" id="553088"/>
    <lineage>
        <taxon>Bacteria</taxon>
        <taxon>Pseudomonadati</taxon>
        <taxon>Pseudomonadota</taxon>
        <taxon>Betaproteobacteria</taxon>
        <taxon>Neisseriales</taxon>
        <taxon>Chitinibacteraceae</taxon>
        <taxon>Chitiniphilus</taxon>
    </lineage>
</organism>